<keyword evidence="1" id="KW-1133">Transmembrane helix</keyword>
<evidence type="ECO:0000313" key="4">
    <source>
        <dbReference type="Proteomes" id="UP000663292"/>
    </source>
</evidence>
<feature type="transmembrane region" description="Helical" evidence="1">
    <location>
        <begin position="101"/>
        <end position="120"/>
    </location>
</feature>
<gene>
    <name evidence="3" type="ORF">HSEST_1852</name>
</gene>
<feature type="transmembrane region" description="Helical" evidence="1">
    <location>
        <begin position="141"/>
        <end position="159"/>
    </location>
</feature>
<feature type="transmembrane region" description="Helical" evidence="1">
    <location>
        <begin position="165"/>
        <end position="184"/>
    </location>
</feature>
<reference evidence="3 4" key="1">
    <citation type="submission" date="2020-11" db="EMBL/GenBank/DDBJ databases">
        <title>Carbohydrate-dependent, anaerobic sulfur respiration: A novel catabolism in halophilic archaea.</title>
        <authorList>
            <person name="Sorokin D.Y."/>
            <person name="Messina E."/>
            <person name="Smedile F."/>
            <person name="La Cono V."/>
            <person name="Hallsworth J.E."/>
            <person name="Yakimov M.M."/>
        </authorList>
    </citation>
    <scope>NUCLEOTIDE SEQUENCE [LARGE SCALE GENOMIC DNA]</scope>
    <source>
        <strain evidence="3 4">HSR-Est</strain>
    </source>
</reference>
<feature type="transmembrane region" description="Helical" evidence="1">
    <location>
        <begin position="211"/>
        <end position="229"/>
    </location>
</feature>
<dbReference type="EMBL" id="CP064791">
    <property type="protein sequence ID" value="QSG15372.1"/>
    <property type="molecule type" value="Genomic_DNA"/>
</dbReference>
<accession>A0A897NRD7</accession>
<evidence type="ECO:0000259" key="2">
    <source>
        <dbReference type="Pfam" id="PF25231"/>
    </source>
</evidence>
<protein>
    <submittedName>
        <fullName evidence="3">Putative membrane protein</fullName>
    </submittedName>
</protein>
<evidence type="ECO:0000313" key="3">
    <source>
        <dbReference type="EMBL" id="QSG15372.1"/>
    </source>
</evidence>
<keyword evidence="1" id="KW-0812">Transmembrane</keyword>
<dbReference type="AlphaFoldDB" id="A0A897NRD7"/>
<dbReference type="GeneID" id="68858486"/>
<dbReference type="InterPro" id="IPR057169">
    <property type="entry name" value="DUF7847"/>
</dbReference>
<dbReference type="Pfam" id="PF25231">
    <property type="entry name" value="DUF7847"/>
    <property type="match status" value="1"/>
</dbReference>
<sequence>MSAEQFDDPTLDESPDLYQLLADAFDSLLSVTGAQIVAALTIVGVASDVLAQSLLVQVFEDTLTLIRENADTSQPEAQQLITDLEQAIDAAGLTVDLSVPVLLVGLLGLAILVEAIRIVAVRAFANDELDGVPRALAARRLPIATAYGFVAVILIYLAIVIVSALTFFLLFVPALFVYLGLLFVRQEIAVSDKGPIQAISGSWGLVKGNRWTVLGLAVVLLVVAIGTWLPASLLAGPAGTVGAPLLSGVNLAFGTALVTETYVQLREDTETAAQSAM</sequence>
<dbReference type="RefSeq" id="WP_229120645.1">
    <property type="nucleotide sequence ID" value="NZ_CP064791.1"/>
</dbReference>
<evidence type="ECO:0000256" key="1">
    <source>
        <dbReference type="SAM" id="Phobius"/>
    </source>
</evidence>
<keyword evidence="1" id="KW-0472">Membrane</keyword>
<proteinExistence type="predicted"/>
<name>A0A897NRD7_9EURY</name>
<organism evidence="3 4">
    <name type="scientific">Halapricum desulfuricans</name>
    <dbReference type="NCBI Taxonomy" id="2841257"/>
    <lineage>
        <taxon>Archaea</taxon>
        <taxon>Methanobacteriati</taxon>
        <taxon>Methanobacteriota</taxon>
        <taxon>Stenosarchaea group</taxon>
        <taxon>Halobacteria</taxon>
        <taxon>Halobacteriales</taxon>
        <taxon>Haloarculaceae</taxon>
        <taxon>Halapricum</taxon>
    </lineage>
</organism>
<keyword evidence="4" id="KW-1185">Reference proteome</keyword>
<feature type="domain" description="DUF7847" evidence="2">
    <location>
        <begin position="19"/>
        <end position="256"/>
    </location>
</feature>
<dbReference type="Proteomes" id="UP000663292">
    <property type="component" value="Chromosome"/>
</dbReference>